<dbReference type="SUPFAM" id="SSF53383">
    <property type="entry name" value="PLP-dependent transferases"/>
    <property type="match status" value="1"/>
</dbReference>
<dbReference type="GO" id="GO:0008483">
    <property type="term" value="F:transaminase activity"/>
    <property type="evidence" value="ECO:0007669"/>
    <property type="project" value="UniProtKB-KW"/>
</dbReference>
<accession>A0ABQ3MLC3</accession>
<protein>
    <submittedName>
        <fullName evidence="7">Aminotransferase</fullName>
    </submittedName>
</protein>
<gene>
    <name evidence="7" type="ORF">GCM10017774_38530</name>
</gene>
<dbReference type="InterPro" id="IPR015424">
    <property type="entry name" value="PyrdxlP-dep_Trfase"/>
</dbReference>
<dbReference type="InterPro" id="IPR004839">
    <property type="entry name" value="Aminotransferase_I/II_large"/>
</dbReference>
<evidence type="ECO:0000259" key="6">
    <source>
        <dbReference type="Pfam" id="PF00155"/>
    </source>
</evidence>
<evidence type="ECO:0000256" key="5">
    <source>
        <dbReference type="ARBA" id="ARBA00022898"/>
    </source>
</evidence>
<evidence type="ECO:0000256" key="1">
    <source>
        <dbReference type="ARBA" id="ARBA00001933"/>
    </source>
</evidence>
<keyword evidence="8" id="KW-1185">Reference proteome</keyword>
<dbReference type="PANTHER" id="PTHR46383">
    <property type="entry name" value="ASPARTATE AMINOTRANSFERASE"/>
    <property type="match status" value="1"/>
</dbReference>
<dbReference type="Gene3D" id="3.40.640.10">
    <property type="entry name" value="Type I PLP-dependent aspartate aminotransferase-like (Major domain)"/>
    <property type="match status" value="1"/>
</dbReference>
<dbReference type="RefSeq" id="WP_191299299.1">
    <property type="nucleotide sequence ID" value="NZ_BNAR01000005.1"/>
</dbReference>
<evidence type="ECO:0000313" key="7">
    <source>
        <dbReference type="EMBL" id="GHH42332.1"/>
    </source>
</evidence>
<dbReference type="PANTHER" id="PTHR46383:SF1">
    <property type="entry name" value="ASPARTATE AMINOTRANSFERASE"/>
    <property type="match status" value="1"/>
</dbReference>
<organism evidence="7 8">
    <name type="scientific">Lentzea cavernae</name>
    <dbReference type="NCBI Taxonomy" id="2020703"/>
    <lineage>
        <taxon>Bacteria</taxon>
        <taxon>Bacillati</taxon>
        <taxon>Actinomycetota</taxon>
        <taxon>Actinomycetes</taxon>
        <taxon>Pseudonocardiales</taxon>
        <taxon>Pseudonocardiaceae</taxon>
        <taxon>Lentzea</taxon>
    </lineage>
</organism>
<name>A0ABQ3MLC3_9PSEU</name>
<proteinExistence type="inferred from homology"/>
<evidence type="ECO:0000256" key="2">
    <source>
        <dbReference type="ARBA" id="ARBA00007441"/>
    </source>
</evidence>
<reference evidence="8" key="1">
    <citation type="journal article" date="2019" name="Int. J. Syst. Evol. Microbiol.">
        <title>The Global Catalogue of Microorganisms (GCM) 10K type strain sequencing project: providing services to taxonomists for standard genome sequencing and annotation.</title>
        <authorList>
            <consortium name="The Broad Institute Genomics Platform"/>
            <consortium name="The Broad Institute Genome Sequencing Center for Infectious Disease"/>
            <person name="Wu L."/>
            <person name="Ma J."/>
        </authorList>
    </citation>
    <scope>NUCLEOTIDE SEQUENCE [LARGE SCALE GENOMIC DNA]</scope>
    <source>
        <strain evidence="8">CGMCC 4.7367</strain>
    </source>
</reference>
<sequence>MTAVRVYDLRRFSRRPALGQASPGAVSLAMGEPDFPTPTPVVEAAAAALRAGDTHYADQRGLPELRAALASRLPEHPGRTWSADDVVVTHGATGALAAVVLAMVGPGDRVVIPEPAYSLYADLVVLAGGTVDFVPLGPDLHWDLGALAAALPGAAIMIFSNPSNPTGVVHGPQELEALGELLRGSGTLVVSDEAYHRLVYPGHEWTSALAVESLRDRTVQVQTFSKTYAMTGWRVGHLAGQRAVVDAAAHVHRTLNGSVNTAVQRAALAALALPDGVVDAMVETYRRRRDLVVERLTGVPGLHLVPPEGAFYGFLRYTADRPSEEVARALAARKVLVRAGSEYGPSGEGHIRISFAASEDDLRTGLNRIVGHLAPERPGPP</sequence>
<evidence type="ECO:0000313" key="8">
    <source>
        <dbReference type="Proteomes" id="UP000605568"/>
    </source>
</evidence>
<keyword evidence="5" id="KW-0663">Pyridoxal phosphate</keyword>
<comment type="similarity">
    <text evidence="2">Belongs to the class-I pyridoxal-phosphate-dependent aminotransferase family.</text>
</comment>
<dbReference type="EMBL" id="BNAR01000005">
    <property type="protein sequence ID" value="GHH42332.1"/>
    <property type="molecule type" value="Genomic_DNA"/>
</dbReference>
<dbReference type="InterPro" id="IPR015422">
    <property type="entry name" value="PyrdxlP-dep_Trfase_small"/>
</dbReference>
<feature type="domain" description="Aminotransferase class I/classII large" evidence="6">
    <location>
        <begin position="26"/>
        <end position="369"/>
    </location>
</feature>
<comment type="cofactor">
    <cofactor evidence="1">
        <name>pyridoxal 5'-phosphate</name>
        <dbReference type="ChEBI" id="CHEBI:597326"/>
    </cofactor>
</comment>
<dbReference type="CDD" id="cd00609">
    <property type="entry name" value="AAT_like"/>
    <property type="match status" value="1"/>
</dbReference>
<evidence type="ECO:0000256" key="4">
    <source>
        <dbReference type="ARBA" id="ARBA00022679"/>
    </source>
</evidence>
<keyword evidence="3 7" id="KW-0032">Aminotransferase</keyword>
<dbReference type="InterPro" id="IPR050596">
    <property type="entry name" value="AspAT/PAT-like"/>
</dbReference>
<keyword evidence="4" id="KW-0808">Transferase</keyword>
<dbReference type="InterPro" id="IPR015421">
    <property type="entry name" value="PyrdxlP-dep_Trfase_major"/>
</dbReference>
<dbReference type="Pfam" id="PF00155">
    <property type="entry name" value="Aminotran_1_2"/>
    <property type="match status" value="1"/>
</dbReference>
<dbReference type="Gene3D" id="3.90.1150.10">
    <property type="entry name" value="Aspartate Aminotransferase, domain 1"/>
    <property type="match status" value="1"/>
</dbReference>
<dbReference type="Proteomes" id="UP000605568">
    <property type="component" value="Unassembled WGS sequence"/>
</dbReference>
<evidence type="ECO:0000256" key="3">
    <source>
        <dbReference type="ARBA" id="ARBA00022576"/>
    </source>
</evidence>
<comment type="caution">
    <text evidence="7">The sequence shown here is derived from an EMBL/GenBank/DDBJ whole genome shotgun (WGS) entry which is preliminary data.</text>
</comment>